<protein>
    <submittedName>
        <fullName evidence="2">Aste57867_17607 protein</fullName>
    </submittedName>
</protein>
<dbReference type="EMBL" id="CAADRA010006223">
    <property type="protein sequence ID" value="VFT94358.1"/>
    <property type="molecule type" value="Genomic_DNA"/>
</dbReference>
<dbReference type="AlphaFoldDB" id="A0A485L9E6"/>
<sequence>MGNQSTKHEHLTLQSQLHNPVVLTSECFIHKTPHHLVMQGTNFVDTVGQVQFAVRPSSDASPIQYTDADGHLLATCVSDTLYAGKFQDQPIGLFKVNKVLRTLTVHLQGRQQVAVHTNAHRAVLYLVAPNKELTCIGHCERMPTLSMTLAAGVDVTLGLFVANYLKDNIPQRKRS</sequence>
<reference evidence="2 3" key="1">
    <citation type="submission" date="2019-03" db="EMBL/GenBank/DDBJ databases">
        <authorList>
            <person name="Gaulin E."/>
            <person name="Dumas B."/>
        </authorList>
    </citation>
    <scope>NUCLEOTIDE SEQUENCE [LARGE SCALE GENOMIC DNA]</scope>
    <source>
        <strain evidence="2">CBS 568.67</strain>
    </source>
</reference>
<evidence type="ECO:0000313" key="2">
    <source>
        <dbReference type="EMBL" id="VFT94358.1"/>
    </source>
</evidence>
<evidence type="ECO:0000313" key="3">
    <source>
        <dbReference type="Proteomes" id="UP000332933"/>
    </source>
</evidence>
<reference evidence="1" key="2">
    <citation type="submission" date="2019-06" db="EMBL/GenBank/DDBJ databases">
        <title>Genomics analysis of Aphanomyces spp. identifies a new class of oomycete effector associated with host adaptation.</title>
        <authorList>
            <person name="Gaulin E."/>
        </authorList>
    </citation>
    <scope>NUCLEOTIDE SEQUENCE</scope>
    <source>
        <strain evidence="1">CBS 578.67</strain>
    </source>
</reference>
<accession>A0A485L9E6</accession>
<evidence type="ECO:0000313" key="1">
    <source>
        <dbReference type="EMBL" id="KAF0691109.1"/>
    </source>
</evidence>
<organism evidence="2 3">
    <name type="scientific">Aphanomyces stellatus</name>
    <dbReference type="NCBI Taxonomy" id="120398"/>
    <lineage>
        <taxon>Eukaryota</taxon>
        <taxon>Sar</taxon>
        <taxon>Stramenopiles</taxon>
        <taxon>Oomycota</taxon>
        <taxon>Saprolegniomycetes</taxon>
        <taxon>Saprolegniales</taxon>
        <taxon>Verrucalvaceae</taxon>
        <taxon>Aphanomyces</taxon>
    </lineage>
</organism>
<proteinExistence type="predicted"/>
<dbReference type="OrthoDB" id="60725at2759"/>
<gene>
    <name evidence="2" type="primary">Aste57867_17607</name>
    <name evidence="1" type="ORF">As57867_017547</name>
    <name evidence="2" type="ORF">ASTE57867_17607</name>
</gene>
<dbReference type="Proteomes" id="UP000332933">
    <property type="component" value="Unassembled WGS sequence"/>
</dbReference>
<keyword evidence="3" id="KW-1185">Reference proteome</keyword>
<dbReference type="EMBL" id="VJMH01006202">
    <property type="protein sequence ID" value="KAF0691109.1"/>
    <property type="molecule type" value="Genomic_DNA"/>
</dbReference>
<name>A0A485L9E6_9STRA</name>